<dbReference type="SMART" id="SM00034">
    <property type="entry name" value="CLECT"/>
    <property type="match status" value="2"/>
</dbReference>
<keyword evidence="3" id="KW-0812">Transmembrane</keyword>
<sequence>MDSIYENSSFLLSAATSEKKHTQYKVNSNEEQERLCQPKWTKVLLIVFAIFFALGGICVLSILYVSVSVKLSAQETNVTIMAKKLEELTANYTRVREYLSFYETFTSQSLSCNMSLTAFNGNLYFFSSNKMNWSSSRAFCISKKADLVTIPSQTEQIFLASKIKQIHWIGLSDLKTEGHWVWVNNQTLKETGVNFWHKRKSEKNEPDNSKKDDPTGENCAINKMDAVYANSEFVHSTTASSHKCSKYKDQKTLKKEVTVHKWTKVLLIVLCVCMVFAVGAISTLVILLTHATHSNVSVSDKDHNATDYKAQFDALRNQHEETLKKLNRLNYSTGCALCAVHWIHSGGKCYYFSTVKMNWTQSRDRCVTLGGHLVIINSKAEQDFVTSNIRETHWIGLNDLDTEGLWVWVNNQPVNDSVEFWIKRDNGNREPDNWTKEHPDGEDCASLGHSSGETDFWSDATCFLKKRFVCEAAAAV</sequence>
<keyword evidence="3" id="KW-1133">Transmembrane helix</keyword>
<dbReference type="PROSITE" id="PS50041">
    <property type="entry name" value="C_TYPE_LECTIN_2"/>
    <property type="match status" value="2"/>
</dbReference>
<dbReference type="PANTHER" id="PTHR46746">
    <property type="entry name" value="KILLER CELL LECTIN-LIKE RECEPTOR SUBFAMILY F MEMBER 2"/>
    <property type="match status" value="1"/>
</dbReference>
<dbReference type="InterPro" id="IPR016187">
    <property type="entry name" value="CTDL_fold"/>
</dbReference>
<feature type="transmembrane region" description="Helical" evidence="3">
    <location>
        <begin position="265"/>
        <end position="288"/>
    </location>
</feature>
<dbReference type="PROSITE" id="PS00615">
    <property type="entry name" value="C_TYPE_LECTIN_1"/>
    <property type="match status" value="1"/>
</dbReference>
<dbReference type="InterPro" id="IPR001304">
    <property type="entry name" value="C-type_lectin-like"/>
</dbReference>
<proteinExistence type="predicted"/>
<keyword evidence="6" id="KW-1185">Reference proteome</keyword>
<feature type="domain" description="C-type lectin" evidence="4">
    <location>
        <begin position="345"/>
        <end position="471"/>
    </location>
</feature>
<dbReference type="InterPro" id="IPR033989">
    <property type="entry name" value="CD209-like_CTLD"/>
</dbReference>
<accession>A0AA88PFG3</accession>
<dbReference type="InterPro" id="IPR018378">
    <property type="entry name" value="C-type_lectin_CS"/>
</dbReference>
<reference evidence="5" key="1">
    <citation type="submission" date="2023-08" db="EMBL/GenBank/DDBJ databases">
        <title>Chromosome-level Genome Assembly of mud carp (Cirrhinus molitorella).</title>
        <authorList>
            <person name="Liu H."/>
        </authorList>
    </citation>
    <scope>NUCLEOTIDE SEQUENCE</scope>
    <source>
        <strain evidence="5">Prfri</strain>
        <tissue evidence="5">Muscle</tissue>
    </source>
</reference>
<keyword evidence="2" id="KW-1015">Disulfide bond</keyword>
<comment type="caution">
    <text evidence="5">The sequence shown here is derived from an EMBL/GenBank/DDBJ whole genome shotgun (WGS) entry which is preliminary data.</text>
</comment>
<feature type="domain" description="C-type lectin" evidence="4">
    <location>
        <begin position="119"/>
        <end position="220"/>
    </location>
</feature>
<evidence type="ECO:0000256" key="1">
    <source>
        <dbReference type="ARBA" id="ARBA00022734"/>
    </source>
</evidence>
<dbReference type="Pfam" id="PF00059">
    <property type="entry name" value="Lectin_C"/>
    <property type="match status" value="2"/>
</dbReference>
<keyword evidence="3" id="KW-0472">Membrane</keyword>
<dbReference type="GO" id="GO:0030246">
    <property type="term" value="F:carbohydrate binding"/>
    <property type="evidence" value="ECO:0007669"/>
    <property type="project" value="UniProtKB-KW"/>
</dbReference>
<organism evidence="5 6">
    <name type="scientific">Cirrhinus molitorella</name>
    <name type="common">mud carp</name>
    <dbReference type="NCBI Taxonomy" id="172907"/>
    <lineage>
        <taxon>Eukaryota</taxon>
        <taxon>Metazoa</taxon>
        <taxon>Chordata</taxon>
        <taxon>Craniata</taxon>
        <taxon>Vertebrata</taxon>
        <taxon>Euteleostomi</taxon>
        <taxon>Actinopterygii</taxon>
        <taxon>Neopterygii</taxon>
        <taxon>Teleostei</taxon>
        <taxon>Ostariophysi</taxon>
        <taxon>Cypriniformes</taxon>
        <taxon>Cyprinidae</taxon>
        <taxon>Labeoninae</taxon>
        <taxon>Labeonini</taxon>
        <taxon>Cirrhinus</taxon>
    </lineage>
</organism>
<evidence type="ECO:0000259" key="4">
    <source>
        <dbReference type="PROSITE" id="PS50041"/>
    </source>
</evidence>
<dbReference type="SUPFAM" id="SSF56436">
    <property type="entry name" value="C-type lectin-like"/>
    <property type="match status" value="2"/>
</dbReference>
<evidence type="ECO:0000313" key="6">
    <source>
        <dbReference type="Proteomes" id="UP001187343"/>
    </source>
</evidence>
<keyword evidence="1" id="KW-0430">Lectin</keyword>
<dbReference type="InterPro" id="IPR051379">
    <property type="entry name" value="C-type_Lectin_Receptor_IMM"/>
</dbReference>
<dbReference type="EMBL" id="JAUYZG010000015">
    <property type="protein sequence ID" value="KAK2887589.1"/>
    <property type="molecule type" value="Genomic_DNA"/>
</dbReference>
<dbReference type="Proteomes" id="UP001187343">
    <property type="component" value="Unassembled WGS sequence"/>
</dbReference>
<feature type="transmembrane region" description="Helical" evidence="3">
    <location>
        <begin position="43"/>
        <end position="65"/>
    </location>
</feature>
<dbReference type="AlphaFoldDB" id="A0AA88PFG3"/>
<dbReference type="InterPro" id="IPR016186">
    <property type="entry name" value="C-type_lectin-like/link_sf"/>
</dbReference>
<dbReference type="PANTHER" id="PTHR46746:SF9">
    <property type="entry name" value="CD209 ANTIGEN-LIKE PROTEIN C-LIKE"/>
    <property type="match status" value="1"/>
</dbReference>
<evidence type="ECO:0000313" key="5">
    <source>
        <dbReference type="EMBL" id="KAK2887589.1"/>
    </source>
</evidence>
<evidence type="ECO:0000256" key="2">
    <source>
        <dbReference type="ARBA" id="ARBA00023157"/>
    </source>
</evidence>
<evidence type="ECO:0000256" key="3">
    <source>
        <dbReference type="SAM" id="Phobius"/>
    </source>
</evidence>
<gene>
    <name evidence="5" type="ORF">Q8A67_015817</name>
</gene>
<dbReference type="Gene3D" id="3.10.100.10">
    <property type="entry name" value="Mannose-Binding Protein A, subunit A"/>
    <property type="match status" value="2"/>
</dbReference>
<protein>
    <recommendedName>
        <fullName evidence="4">C-type lectin domain-containing protein</fullName>
    </recommendedName>
</protein>
<name>A0AA88PFG3_9TELE</name>
<dbReference type="CDD" id="cd03590">
    <property type="entry name" value="CLECT_DC-SIGN_like"/>
    <property type="match status" value="1"/>
</dbReference>